<accession>A0A3R6VRU3</accession>
<proteinExistence type="predicted"/>
<dbReference type="EMBL" id="QUSY01001430">
    <property type="protein sequence ID" value="RHY24985.1"/>
    <property type="molecule type" value="Genomic_DNA"/>
</dbReference>
<evidence type="ECO:0000313" key="4">
    <source>
        <dbReference type="EMBL" id="RHY24985.1"/>
    </source>
</evidence>
<protein>
    <recommendedName>
        <fullName evidence="3">HECT domain-containing protein</fullName>
    </recommendedName>
</protein>
<dbReference type="SUPFAM" id="SSF56204">
    <property type="entry name" value="Hect, E3 ligase catalytic domain"/>
    <property type="match status" value="1"/>
</dbReference>
<dbReference type="VEuPathDB" id="FungiDB:H310_11929"/>
<dbReference type="GO" id="GO:0004842">
    <property type="term" value="F:ubiquitin-protein transferase activity"/>
    <property type="evidence" value="ECO:0007669"/>
    <property type="project" value="InterPro"/>
</dbReference>
<reference evidence="4 5" key="1">
    <citation type="submission" date="2018-08" db="EMBL/GenBank/DDBJ databases">
        <title>Aphanomyces genome sequencing and annotation.</title>
        <authorList>
            <person name="Minardi D."/>
            <person name="Oidtmann B."/>
            <person name="Van Der Giezen M."/>
            <person name="Studholme D.J."/>
        </authorList>
    </citation>
    <scope>NUCLEOTIDE SEQUENCE [LARGE SCALE GENOMIC DNA]</scope>
    <source>
        <strain evidence="4 5">NJM0002</strain>
    </source>
</reference>
<dbReference type="Proteomes" id="UP000285060">
    <property type="component" value="Unassembled WGS sequence"/>
</dbReference>
<feature type="region of interest" description="Disordered" evidence="2">
    <location>
        <begin position="36"/>
        <end position="73"/>
    </location>
</feature>
<dbReference type="AlphaFoldDB" id="A0A3R6VRU3"/>
<comment type="caution">
    <text evidence="4">The sequence shown here is derived from an EMBL/GenBank/DDBJ whole genome shotgun (WGS) entry which is preliminary data.</text>
</comment>
<sequence>MERMLQKSYLVDFTIVSMQKLLPSVDDNRATAAIDEVVQHGDEPTTPTTPTTSANKRKPPTTSAAAPKQIKRSKAETSHVLALGRFLARAINQVLPFSLTVPMMTGAPLSIHDVADETTDVRVDVRDSENVEALDLDLTSTLDDGRSVGLIDGGSERPGASQAECVACLVLYWLLLLPVAQAPLEQVVRGFSDVLRSEVMRRIDYKEVELTLCGTNDIHAAVEWQIETMSTSNSAASLALGWFRDLVERDM</sequence>
<evidence type="ECO:0000313" key="5">
    <source>
        <dbReference type="Proteomes" id="UP000285060"/>
    </source>
</evidence>
<evidence type="ECO:0000256" key="1">
    <source>
        <dbReference type="ARBA" id="ARBA00022786"/>
    </source>
</evidence>
<dbReference type="InterPro" id="IPR035983">
    <property type="entry name" value="Hect_E3_ubiquitin_ligase"/>
</dbReference>
<keyword evidence="5" id="KW-1185">Reference proteome</keyword>
<gene>
    <name evidence="4" type="ORF">DYB32_008581</name>
</gene>
<keyword evidence="1" id="KW-0833">Ubl conjugation pathway</keyword>
<dbReference type="Pfam" id="PF00632">
    <property type="entry name" value="HECT"/>
    <property type="match status" value="1"/>
</dbReference>
<name>A0A3R6VRU3_9STRA</name>
<feature type="domain" description="HECT" evidence="3">
    <location>
        <begin position="69"/>
        <end position="247"/>
    </location>
</feature>
<organism evidence="4 5">
    <name type="scientific">Aphanomyces invadans</name>
    <dbReference type="NCBI Taxonomy" id="157072"/>
    <lineage>
        <taxon>Eukaryota</taxon>
        <taxon>Sar</taxon>
        <taxon>Stramenopiles</taxon>
        <taxon>Oomycota</taxon>
        <taxon>Saprolegniomycetes</taxon>
        <taxon>Saprolegniales</taxon>
        <taxon>Verrucalvaceae</taxon>
        <taxon>Aphanomyces</taxon>
    </lineage>
</organism>
<evidence type="ECO:0000259" key="3">
    <source>
        <dbReference type="Pfam" id="PF00632"/>
    </source>
</evidence>
<evidence type="ECO:0000256" key="2">
    <source>
        <dbReference type="SAM" id="MobiDB-lite"/>
    </source>
</evidence>
<dbReference type="InterPro" id="IPR000569">
    <property type="entry name" value="HECT_dom"/>
</dbReference>